<accession>U4PGL9</accession>
<reference evidence="2" key="2">
    <citation type="submission" date="2009-08" db="EMBL/GenBank/DDBJ databases">
        <authorList>
            <person name="Shrivastava S."/>
            <person name="Brinkac L.M."/>
            <person name="Dodson R.J."/>
            <person name="Harkins D.M."/>
            <person name="Durkin A.S."/>
            <person name="Sutton G."/>
        </authorList>
    </citation>
    <scope>NUCLEOTIDE SEQUENCE</scope>
    <source>
        <strain evidence="2">Eklund 17B</strain>
    </source>
</reference>
<sequence>MAVGLVQGKALIDAFIAENKEDINCDIKEMTSATNSSGNSVSRLCNIINTTQNDIISSAVDKCWAPEVSGPSIEVFPAHNDEGIIITDIPVTEVPSITILDTPAIVEQPNNVEVFPEQRVETPIIIDFPAEKQSEKDNIIFIDGVGNTDSLFSQKALEHIFHGNINGKGLPSGYHHNNINSQAKLSNVSATDKFGVYKATIEIDGRTKFSTFFPESWDRIKVLKSIKEAHSTIKSNEAGWYTGTTNEGMKIKMWISDNGMIDTAFPIYSNK</sequence>
<evidence type="ECO:0000259" key="1">
    <source>
        <dbReference type="Pfam" id="PF14436"/>
    </source>
</evidence>
<dbReference type="KEGG" id="cbk:CLL_A0309"/>
<reference evidence="2" key="1">
    <citation type="submission" date="2009-06" db="EMBL/GenBank/DDBJ databases">
        <authorList>
            <consortium name="US DOE Joint Genome Institute (JGI-PGF)"/>
            <person name="Lucas S."/>
            <person name="Copeland A."/>
            <person name="Lapidus A."/>
            <person name="Glavina del Rio T."/>
            <person name="Dalin E."/>
            <person name="Tice H."/>
            <person name="Bruce D."/>
            <person name="Goodwin L."/>
            <person name="Pitluck S."/>
            <person name="Kyrpides N."/>
            <person name="Mavromatis K."/>
            <person name="Ivanova N."/>
            <person name="Saunders E."/>
            <person name="Brettin T."/>
            <person name="Detter J.C."/>
            <person name="Han C."/>
            <person name="Larimer F."/>
            <person name="Land M."/>
            <person name="Hauser L."/>
            <person name="Markowitz V."/>
            <person name="Cheng J.-F."/>
            <person name="Hugenholtz P."/>
            <person name="Woyke T."/>
            <person name="Wu D."/>
            <person name="Gronow S."/>
            <person name="Klenk H.-P."/>
            <person name="Eisen J.A."/>
        </authorList>
    </citation>
    <scope>NUCLEOTIDE SEQUENCE</scope>
    <source>
        <strain evidence="2">Eklund 17B</strain>
    </source>
</reference>
<dbReference type="Pfam" id="PF14436">
    <property type="entry name" value="EndoU_bacteria"/>
    <property type="match status" value="1"/>
</dbReference>
<name>B2TIP6_CLOBB</name>
<proteinExistence type="predicted"/>
<feature type="domain" description="Bacterial EndoU nuclease" evidence="1">
    <location>
        <begin position="154"/>
        <end position="267"/>
    </location>
</feature>
<evidence type="ECO:0000313" key="2">
    <source>
        <dbReference type="EMBL" id="ACD24931.1"/>
    </source>
</evidence>
<dbReference type="EMBL" id="CP001056">
    <property type="protein sequence ID" value="ACD24931.1"/>
    <property type="molecule type" value="Genomic_DNA"/>
</dbReference>
<dbReference type="HOGENOM" id="CLU_1025647_0_0_9"/>
<accession>B2TIP6</accession>
<gene>
    <name evidence="2" type="ordered locus">CLL_A0309</name>
</gene>
<dbReference type="PATRIC" id="fig|935198.13.peg.284"/>
<dbReference type="InterPro" id="IPR029501">
    <property type="entry name" value="EndoU_bac"/>
</dbReference>
<dbReference type="GO" id="GO:0004519">
    <property type="term" value="F:endonuclease activity"/>
    <property type="evidence" value="ECO:0007669"/>
    <property type="project" value="InterPro"/>
</dbReference>
<protein>
    <recommendedName>
        <fullName evidence="1">Bacterial EndoU nuclease domain-containing protein</fullName>
    </recommendedName>
</protein>
<organism evidence="2">
    <name type="scientific">Clostridium botulinum (strain Eklund 17B / Type B)</name>
    <dbReference type="NCBI Taxonomy" id="935198"/>
    <lineage>
        <taxon>Bacteria</taxon>
        <taxon>Bacillati</taxon>
        <taxon>Bacillota</taxon>
        <taxon>Clostridia</taxon>
        <taxon>Eubacteriales</taxon>
        <taxon>Clostridiaceae</taxon>
        <taxon>Clostridium</taxon>
    </lineage>
</organism>
<dbReference type="AlphaFoldDB" id="B2TIP6"/>